<evidence type="ECO:0000313" key="3">
    <source>
        <dbReference type="EMBL" id="ALG12150.1"/>
    </source>
</evidence>
<dbReference type="SUPFAM" id="SSF50969">
    <property type="entry name" value="YVTN repeat-like/Quinoprotein amine dehydrogenase"/>
    <property type="match status" value="1"/>
</dbReference>
<keyword evidence="2" id="KW-0812">Transmembrane</keyword>
<dbReference type="AlphaFoldDB" id="A0A0N9IC71"/>
<accession>A0A0N9IC71</accession>
<feature type="transmembrane region" description="Helical" evidence="2">
    <location>
        <begin position="12"/>
        <end position="34"/>
    </location>
</feature>
<reference evidence="3 4" key="1">
    <citation type="submission" date="2015-07" db="EMBL/GenBank/DDBJ databases">
        <title>Genome sequencing of Kibdelosporangium phytohabitans.</title>
        <authorList>
            <person name="Qin S."/>
            <person name="Xing K."/>
        </authorList>
    </citation>
    <scope>NUCLEOTIDE SEQUENCE [LARGE SCALE GENOMIC DNA]</scope>
    <source>
        <strain evidence="3 4">KLBMP1111</strain>
    </source>
</reference>
<keyword evidence="2" id="KW-1133">Transmembrane helix</keyword>
<feature type="compositionally biased region" description="Basic and acidic residues" evidence="1">
    <location>
        <begin position="181"/>
        <end position="197"/>
    </location>
</feature>
<evidence type="ECO:0000256" key="1">
    <source>
        <dbReference type="SAM" id="MobiDB-lite"/>
    </source>
</evidence>
<feature type="transmembrane region" description="Helical" evidence="2">
    <location>
        <begin position="148"/>
        <end position="170"/>
    </location>
</feature>
<dbReference type="InterPro" id="IPR015943">
    <property type="entry name" value="WD40/YVTN_repeat-like_dom_sf"/>
</dbReference>
<dbReference type="KEGG" id="kphy:AOZ06_39560"/>
<protein>
    <submittedName>
        <fullName evidence="3">Uncharacterized protein</fullName>
    </submittedName>
</protein>
<feature type="transmembrane region" description="Helical" evidence="2">
    <location>
        <begin position="40"/>
        <end position="57"/>
    </location>
</feature>
<dbReference type="EMBL" id="CP012752">
    <property type="protein sequence ID" value="ALG12150.1"/>
    <property type="molecule type" value="Genomic_DNA"/>
</dbReference>
<sequence>MTEGSVRNPRANFGVLAPLVPLGVVAVVLLLVRVAQDGDGWLGVVFAALGFGVLVAFRGYHPSGLLSVAMLGVATWYASRGLWSPVPPFEAADRLLGENLPGTGRYTTLLLLVLSTLGTIAASVLAWRHRSPAWDKWSADEPGAVRRLVALLVAGAVLTGFAWLGGGIWAGRTAAAVLADSEEHTTAAEAPDPRPEPPRGPTQDLAPVWQQGDDVRYGDQAALVPGTDLVVMHGFEAGGGADYGLFVLDAKTGGERWHYRIRPITNTSPGGFMGVVVNARTQTLLAVVSNAAILFDLDTGQIRNRFPLPHMPGKSRYRVLSDSPVRNDRTVIQLSGQPVGYLAARGEGVATLLSVDLNTGEVRTADQAPNGECHYQLAGPSTTDSRDPDGSAFLVRSGRGCGRPTVLSMARERVVATFDLPAVEQAATTCIDPDCDGPVVSVAGGRLVVYVGRELLAFGPARPLWTSPVPAGAQVTALGPSKGETDEPHRVVVETPAGATVLNGDTGAVLGSLASLPGNGNGAEVTPDTGWYRVHRLDKRTIELVRVDLGSLTVVTRSGPVPCGNDLATDPPPLSAGSGRLLVTCWAGAEATMTVLGH</sequence>
<gene>
    <name evidence="3" type="ORF">AOZ06_39560</name>
</gene>
<dbReference type="Gene3D" id="2.130.10.10">
    <property type="entry name" value="YVTN repeat-like/Quinoprotein amine dehydrogenase"/>
    <property type="match status" value="1"/>
</dbReference>
<evidence type="ECO:0000313" key="4">
    <source>
        <dbReference type="Proteomes" id="UP000063699"/>
    </source>
</evidence>
<dbReference type="RefSeq" id="WP_054294046.1">
    <property type="nucleotide sequence ID" value="NZ_CP012752.1"/>
</dbReference>
<feature type="region of interest" description="Disordered" evidence="1">
    <location>
        <begin position="180"/>
        <end position="207"/>
    </location>
</feature>
<organism evidence="3 4">
    <name type="scientific">Kibdelosporangium phytohabitans</name>
    <dbReference type="NCBI Taxonomy" id="860235"/>
    <lineage>
        <taxon>Bacteria</taxon>
        <taxon>Bacillati</taxon>
        <taxon>Actinomycetota</taxon>
        <taxon>Actinomycetes</taxon>
        <taxon>Pseudonocardiales</taxon>
        <taxon>Pseudonocardiaceae</taxon>
        <taxon>Kibdelosporangium</taxon>
    </lineage>
</organism>
<proteinExistence type="predicted"/>
<dbReference type="Proteomes" id="UP000063699">
    <property type="component" value="Chromosome"/>
</dbReference>
<dbReference type="InterPro" id="IPR011044">
    <property type="entry name" value="Quino_amine_DH_bsu"/>
</dbReference>
<feature type="transmembrane region" description="Helical" evidence="2">
    <location>
        <begin position="64"/>
        <end position="86"/>
    </location>
</feature>
<evidence type="ECO:0000256" key="2">
    <source>
        <dbReference type="SAM" id="Phobius"/>
    </source>
</evidence>
<dbReference type="OrthoDB" id="3661050at2"/>
<keyword evidence="4" id="KW-1185">Reference proteome</keyword>
<feature type="transmembrane region" description="Helical" evidence="2">
    <location>
        <begin position="106"/>
        <end position="127"/>
    </location>
</feature>
<name>A0A0N9IC71_9PSEU</name>
<keyword evidence="2" id="KW-0472">Membrane</keyword>